<keyword evidence="2" id="KW-1185">Reference proteome</keyword>
<dbReference type="EMBL" id="KV454411">
    <property type="protein sequence ID" value="ODQ64841.1"/>
    <property type="molecule type" value="Genomic_DNA"/>
</dbReference>
<name>A0A1E3PHF9_9ASCO</name>
<proteinExistence type="predicted"/>
<evidence type="ECO:0000313" key="1">
    <source>
        <dbReference type="EMBL" id="ODQ64841.1"/>
    </source>
</evidence>
<gene>
    <name evidence="1" type="ORF">NADFUDRAFT_52457</name>
</gene>
<protein>
    <submittedName>
        <fullName evidence="1">Uncharacterized protein</fullName>
    </submittedName>
</protein>
<dbReference type="AlphaFoldDB" id="A0A1E3PHF9"/>
<dbReference type="Proteomes" id="UP000095009">
    <property type="component" value="Unassembled WGS sequence"/>
</dbReference>
<reference evidence="1 2" key="1">
    <citation type="journal article" date="2016" name="Proc. Natl. Acad. Sci. U.S.A.">
        <title>Comparative genomics of biotechnologically important yeasts.</title>
        <authorList>
            <person name="Riley R."/>
            <person name="Haridas S."/>
            <person name="Wolfe K.H."/>
            <person name="Lopes M.R."/>
            <person name="Hittinger C.T."/>
            <person name="Goeker M."/>
            <person name="Salamov A.A."/>
            <person name="Wisecaver J.H."/>
            <person name="Long T.M."/>
            <person name="Calvey C.H."/>
            <person name="Aerts A.L."/>
            <person name="Barry K.W."/>
            <person name="Choi C."/>
            <person name="Clum A."/>
            <person name="Coughlan A.Y."/>
            <person name="Deshpande S."/>
            <person name="Douglass A.P."/>
            <person name="Hanson S.J."/>
            <person name="Klenk H.-P."/>
            <person name="LaButti K.M."/>
            <person name="Lapidus A."/>
            <person name="Lindquist E.A."/>
            <person name="Lipzen A.M."/>
            <person name="Meier-Kolthoff J.P."/>
            <person name="Ohm R.A."/>
            <person name="Otillar R.P."/>
            <person name="Pangilinan J.L."/>
            <person name="Peng Y."/>
            <person name="Rokas A."/>
            <person name="Rosa C.A."/>
            <person name="Scheuner C."/>
            <person name="Sibirny A.A."/>
            <person name="Slot J.C."/>
            <person name="Stielow J.B."/>
            <person name="Sun H."/>
            <person name="Kurtzman C.P."/>
            <person name="Blackwell M."/>
            <person name="Grigoriev I.V."/>
            <person name="Jeffries T.W."/>
        </authorList>
    </citation>
    <scope>NUCLEOTIDE SEQUENCE [LARGE SCALE GENOMIC DNA]</scope>
    <source>
        <strain evidence="1 2">DSM 6958</strain>
    </source>
</reference>
<dbReference type="OrthoDB" id="2120024at2759"/>
<sequence length="106" mass="12263">MSSSTSSLYEKSSFRSLYGRPLFKIFLGAVVVNAGLKWAWYSLELERKDISYANRIALLESELKQAIEEQRSMKSQKSPSIAPELDFYISGQSSQFDSNKPWWKLW</sequence>
<organism evidence="1 2">
    <name type="scientific">Nadsonia fulvescens var. elongata DSM 6958</name>
    <dbReference type="NCBI Taxonomy" id="857566"/>
    <lineage>
        <taxon>Eukaryota</taxon>
        <taxon>Fungi</taxon>
        <taxon>Dikarya</taxon>
        <taxon>Ascomycota</taxon>
        <taxon>Saccharomycotina</taxon>
        <taxon>Dipodascomycetes</taxon>
        <taxon>Dipodascales</taxon>
        <taxon>Dipodascales incertae sedis</taxon>
        <taxon>Nadsonia</taxon>
    </lineage>
</organism>
<evidence type="ECO:0000313" key="2">
    <source>
        <dbReference type="Proteomes" id="UP000095009"/>
    </source>
</evidence>
<accession>A0A1E3PHF9</accession>